<dbReference type="RefSeq" id="WP_236714349.1">
    <property type="nucleotide sequence ID" value="NZ_BDCR01000001.1"/>
</dbReference>
<proteinExistence type="predicted"/>
<evidence type="ECO:0000259" key="1">
    <source>
        <dbReference type="PROSITE" id="PS50828"/>
    </source>
</evidence>
<name>A0A170Y2Q3_9BACT</name>
<dbReference type="InterPro" id="IPR036781">
    <property type="entry name" value="Smr_assoc-like_sf"/>
</dbReference>
<evidence type="ECO:0000313" key="2">
    <source>
        <dbReference type="EMBL" id="GAT61462.1"/>
    </source>
</evidence>
<keyword evidence="3" id="KW-1185">Reference proteome</keyword>
<reference evidence="3" key="2">
    <citation type="journal article" date="2017" name="Genome Announc.">
        <title>Draft genome sequence of Paludibacter jiangxiensis NM7(T), a propionate-producing fermentative bacterium.</title>
        <authorList>
            <person name="Qiu Y.-L."/>
            <person name="Tourlousse D.M."/>
            <person name="Matsuura N."/>
            <person name="Ohashi A."/>
            <person name="Sekiguchi Y."/>
        </authorList>
    </citation>
    <scope>NUCLEOTIDE SEQUENCE [LARGE SCALE GENOMIC DNA]</scope>
    <source>
        <strain evidence="3">NM7</strain>
    </source>
</reference>
<sequence>MIKTGDRVRFLNAVGGGVVTRFIKKDLVGVLDDDGFEIPVLTKECVVVAEVNKMNFPVQKPTVQTETKTEPVTIKAPVAPEPEEWDESEETDYGNEINLYLAFVPTQIKSLFNSAIDVFLINDSNYTLGYCYATVNHKSEHSCRDNGTMHPNTKLFLETLEKEELNKIRQVTVQAIAFKKSGTYTPKPTLDFAVKLPISDFNKLHCFSENDFFDEQAMIIPLMEKDLPAAFIKPDPEEIKKAMLQKETPAVPKKAAPEKKRERISPIVEVDLHIHKLLDSTAGMDNAAILSYQMDKFRETLEQHKNKKGQKIVFIHGKGEGVLRKEILKELKLKYPTYYFQDASFREYGFGATMITIR</sequence>
<dbReference type="Gene3D" id="3.30.1370.110">
    <property type="match status" value="1"/>
</dbReference>
<dbReference type="InterPro" id="IPR036063">
    <property type="entry name" value="Smr_dom_sf"/>
</dbReference>
<dbReference type="Proteomes" id="UP000076586">
    <property type="component" value="Unassembled WGS sequence"/>
</dbReference>
<organism evidence="2 3">
    <name type="scientific">Paludibacter jiangxiensis</name>
    <dbReference type="NCBI Taxonomy" id="681398"/>
    <lineage>
        <taxon>Bacteria</taxon>
        <taxon>Pseudomonadati</taxon>
        <taxon>Bacteroidota</taxon>
        <taxon>Bacteroidia</taxon>
        <taxon>Bacteroidales</taxon>
        <taxon>Paludibacteraceae</taxon>
        <taxon>Paludibacter</taxon>
    </lineage>
</organism>
<dbReference type="SUPFAM" id="SSF158949">
    <property type="entry name" value="Smr-associated domain-like"/>
    <property type="match status" value="1"/>
</dbReference>
<dbReference type="PROSITE" id="PS50828">
    <property type="entry name" value="SMR"/>
    <property type="match status" value="1"/>
</dbReference>
<dbReference type="Pfam" id="PF09640">
    <property type="entry name" value="DUF2027"/>
    <property type="match status" value="1"/>
</dbReference>
<dbReference type="AlphaFoldDB" id="A0A170Y2Q3"/>
<dbReference type="InterPro" id="IPR002625">
    <property type="entry name" value="Smr_dom"/>
</dbReference>
<evidence type="ECO:0000313" key="3">
    <source>
        <dbReference type="Proteomes" id="UP000076586"/>
    </source>
</evidence>
<feature type="domain" description="Smr" evidence="1">
    <location>
        <begin position="294"/>
        <end position="358"/>
    </location>
</feature>
<protein>
    <submittedName>
        <fullName evidence="2">Smr domain-containing protein</fullName>
    </submittedName>
</protein>
<gene>
    <name evidence="2" type="ORF">PJIAN_141</name>
</gene>
<dbReference type="InterPro" id="IPR018598">
    <property type="entry name" value="DUF2027"/>
</dbReference>
<dbReference type="Pfam" id="PF01713">
    <property type="entry name" value="Smr"/>
    <property type="match status" value="1"/>
</dbReference>
<comment type="caution">
    <text evidence="2">The sequence shown here is derived from an EMBL/GenBank/DDBJ whole genome shotgun (WGS) entry which is preliminary data.</text>
</comment>
<accession>A0A170Y2Q3</accession>
<dbReference type="EMBL" id="BDCR01000001">
    <property type="protein sequence ID" value="GAT61462.1"/>
    <property type="molecule type" value="Genomic_DNA"/>
</dbReference>
<dbReference type="Gene3D" id="2.60.40.1600">
    <property type="entry name" value="Smr-associated-like"/>
    <property type="match status" value="1"/>
</dbReference>
<reference evidence="3" key="1">
    <citation type="submission" date="2016-04" db="EMBL/GenBank/DDBJ databases">
        <title>Draft genome sequence of Paludibacter jiangxiensis strain NM7.</title>
        <authorList>
            <person name="Qiu Y."/>
            <person name="Matsuura N."/>
            <person name="Ohashi A."/>
            <person name="Tourlousse M.D."/>
            <person name="Sekiguchi Y."/>
        </authorList>
    </citation>
    <scope>NUCLEOTIDE SEQUENCE [LARGE SCALE GENOMIC DNA]</scope>
    <source>
        <strain evidence="3">NM7</strain>
    </source>
</reference>
<dbReference type="STRING" id="681398.PJIAN_141"/>